<feature type="compositionally biased region" description="Polar residues" evidence="1">
    <location>
        <begin position="15"/>
        <end position="27"/>
    </location>
</feature>
<evidence type="ECO:0000313" key="3">
    <source>
        <dbReference type="EMBL" id="VFQ66210.1"/>
    </source>
</evidence>
<dbReference type="InterPro" id="IPR050796">
    <property type="entry name" value="SCF_F-box_component"/>
</dbReference>
<name>A0A484KLJ6_9ASTE</name>
<gene>
    <name evidence="3" type="ORF">CCAM_LOCUS7986</name>
</gene>
<dbReference type="SUPFAM" id="SSF81383">
    <property type="entry name" value="F-box domain"/>
    <property type="match status" value="1"/>
</dbReference>
<dbReference type="InterPro" id="IPR017451">
    <property type="entry name" value="F-box-assoc_interact_dom"/>
</dbReference>
<dbReference type="InterPro" id="IPR036047">
    <property type="entry name" value="F-box-like_dom_sf"/>
</dbReference>
<dbReference type="Pfam" id="PF08268">
    <property type="entry name" value="FBA_3"/>
    <property type="match status" value="1"/>
</dbReference>
<feature type="compositionally biased region" description="Basic and acidic residues" evidence="1">
    <location>
        <begin position="140"/>
        <end position="161"/>
    </location>
</feature>
<feature type="region of interest" description="Disordered" evidence="1">
    <location>
        <begin position="1"/>
        <end position="27"/>
    </location>
</feature>
<dbReference type="OrthoDB" id="610337at2759"/>
<dbReference type="InterPro" id="IPR013187">
    <property type="entry name" value="F-box-assoc_dom_typ3"/>
</dbReference>
<organism evidence="3 4">
    <name type="scientific">Cuscuta campestris</name>
    <dbReference type="NCBI Taxonomy" id="132261"/>
    <lineage>
        <taxon>Eukaryota</taxon>
        <taxon>Viridiplantae</taxon>
        <taxon>Streptophyta</taxon>
        <taxon>Embryophyta</taxon>
        <taxon>Tracheophyta</taxon>
        <taxon>Spermatophyta</taxon>
        <taxon>Magnoliopsida</taxon>
        <taxon>eudicotyledons</taxon>
        <taxon>Gunneridae</taxon>
        <taxon>Pentapetalae</taxon>
        <taxon>asterids</taxon>
        <taxon>lamiids</taxon>
        <taxon>Solanales</taxon>
        <taxon>Convolvulaceae</taxon>
        <taxon>Cuscuteae</taxon>
        <taxon>Cuscuta</taxon>
        <taxon>Cuscuta subgen. Grammica</taxon>
        <taxon>Cuscuta sect. Cleistogrammica</taxon>
    </lineage>
</organism>
<keyword evidence="4" id="KW-1185">Reference proteome</keyword>
<reference evidence="3 4" key="1">
    <citation type="submission" date="2018-04" db="EMBL/GenBank/DDBJ databases">
        <authorList>
            <person name="Vogel A."/>
        </authorList>
    </citation>
    <scope>NUCLEOTIDE SEQUENCE [LARGE SCALE GENOMIC DNA]</scope>
</reference>
<dbReference type="Proteomes" id="UP000595140">
    <property type="component" value="Unassembled WGS sequence"/>
</dbReference>
<proteinExistence type="predicted"/>
<protein>
    <recommendedName>
        <fullName evidence="2">F-box domain-containing protein</fullName>
    </recommendedName>
</protein>
<dbReference type="Pfam" id="PF05678">
    <property type="entry name" value="VQ"/>
    <property type="match status" value="1"/>
</dbReference>
<evidence type="ECO:0000256" key="1">
    <source>
        <dbReference type="SAM" id="MobiDB-lite"/>
    </source>
</evidence>
<feature type="region of interest" description="Disordered" evidence="1">
    <location>
        <begin position="109"/>
        <end position="161"/>
    </location>
</feature>
<dbReference type="PANTHER" id="PTHR31672">
    <property type="entry name" value="BNACNNG10540D PROTEIN"/>
    <property type="match status" value="1"/>
</dbReference>
<dbReference type="PANTHER" id="PTHR31672:SF13">
    <property type="entry name" value="F-BOX PROTEIN CPR30-LIKE"/>
    <property type="match status" value="1"/>
</dbReference>
<dbReference type="NCBIfam" id="TIGR01640">
    <property type="entry name" value="F_box_assoc_1"/>
    <property type="match status" value="1"/>
</dbReference>
<feature type="compositionally biased region" description="Low complexity" evidence="1">
    <location>
        <begin position="1"/>
        <end position="14"/>
    </location>
</feature>
<dbReference type="Pfam" id="PF00646">
    <property type="entry name" value="F-box"/>
    <property type="match status" value="1"/>
</dbReference>
<accession>A0A484KLJ6</accession>
<dbReference type="AlphaFoldDB" id="A0A484KLJ6"/>
<evidence type="ECO:0000259" key="2">
    <source>
        <dbReference type="PROSITE" id="PS50181"/>
    </source>
</evidence>
<dbReference type="Gene3D" id="1.20.1280.50">
    <property type="match status" value="1"/>
</dbReference>
<evidence type="ECO:0000313" key="4">
    <source>
        <dbReference type="Proteomes" id="UP000595140"/>
    </source>
</evidence>
<dbReference type="EMBL" id="OOIL02000537">
    <property type="protein sequence ID" value="VFQ66210.1"/>
    <property type="molecule type" value="Genomic_DNA"/>
</dbReference>
<dbReference type="InterPro" id="IPR001810">
    <property type="entry name" value="F-box_dom"/>
</dbReference>
<dbReference type="PROSITE" id="PS50181">
    <property type="entry name" value="FBOX"/>
    <property type="match status" value="1"/>
</dbReference>
<feature type="domain" description="F-box" evidence="2">
    <location>
        <begin position="166"/>
        <end position="214"/>
    </location>
</feature>
<feature type="compositionally biased region" description="Low complexity" evidence="1">
    <location>
        <begin position="109"/>
        <end position="122"/>
    </location>
</feature>
<dbReference type="InterPro" id="IPR008889">
    <property type="entry name" value="VQ"/>
</dbReference>
<feature type="region of interest" description="Disordered" evidence="1">
    <location>
        <begin position="52"/>
        <end position="81"/>
    </location>
</feature>
<sequence>MSSSAAANANKPPSTAQRTFCVSSNPDPNLAHHNTTFVQADPSNFRAVVQRLTGAGQDPSAQKLPKVAARRTSPGEMGPRRPAFKLHERRQAARKLEISLGRCGIPVPLSPSAARPSPVSPLDIAGTPRTPRSPMEVEEERGIAEKGERMKEPKSEDEKMKNVNGLQPFTEIPSDLLWEILGRVSIKTCLTCKLVCKEWYSIVINPEFSSFRRHCIPSRFTIVLHDGLGARWGFNFCMLELEKALNVDGSGNCVMGVHDLIRFEKPNICLSTTISYVMSHCNGVLCFVSTKGDYIVCKLLTGQCVKLQNLHKQRNGSSDIGHVELGCFPVSGQFKVLILLWDKAKGTQVAKVQTLGNAEWRSVGNAPLKIRRGGRFVNGSSHWHRHTLKCIWCFHFGKEKFSQMPLPDDAINGPYGKGIQELSIFDSCLCFRVQLEGRCRDRRMGYERIWCERILGETICHSD</sequence>